<evidence type="ECO:0000313" key="2">
    <source>
        <dbReference type="EMBL" id="RIV19123.1"/>
    </source>
</evidence>
<keyword evidence="1" id="KW-0472">Membrane</keyword>
<dbReference type="RefSeq" id="WP_119670833.1">
    <property type="nucleotide sequence ID" value="NZ_QXED01000009.1"/>
</dbReference>
<keyword evidence="1" id="KW-1133">Transmembrane helix</keyword>
<evidence type="ECO:0000256" key="1">
    <source>
        <dbReference type="SAM" id="Phobius"/>
    </source>
</evidence>
<organism evidence="2 3">
    <name type="scientific">Fibrisoma montanum</name>
    <dbReference type="NCBI Taxonomy" id="2305895"/>
    <lineage>
        <taxon>Bacteria</taxon>
        <taxon>Pseudomonadati</taxon>
        <taxon>Bacteroidota</taxon>
        <taxon>Cytophagia</taxon>
        <taxon>Cytophagales</taxon>
        <taxon>Spirosomataceae</taxon>
        <taxon>Fibrisoma</taxon>
    </lineage>
</organism>
<feature type="transmembrane region" description="Helical" evidence="1">
    <location>
        <begin position="37"/>
        <end position="60"/>
    </location>
</feature>
<evidence type="ECO:0000313" key="3">
    <source>
        <dbReference type="Proteomes" id="UP000283523"/>
    </source>
</evidence>
<dbReference type="OrthoDB" id="963227at2"/>
<dbReference type="EMBL" id="QXED01000009">
    <property type="protein sequence ID" value="RIV19123.1"/>
    <property type="molecule type" value="Genomic_DNA"/>
</dbReference>
<protein>
    <submittedName>
        <fullName evidence="2">Uncharacterized protein</fullName>
    </submittedName>
</protein>
<dbReference type="AlphaFoldDB" id="A0A418M0Q2"/>
<comment type="caution">
    <text evidence="2">The sequence shown here is derived from an EMBL/GenBank/DDBJ whole genome shotgun (WGS) entry which is preliminary data.</text>
</comment>
<name>A0A418M0Q2_9BACT</name>
<dbReference type="Proteomes" id="UP000283523">
    <property type="component" value="Unassembled WGS sequence"/>
</dbReference>
<feature type="transmembrane region" description="Helical" evidence="1">
    <location>
        <begin position="72"/>
        <end position="95"/>
    </location>
</feature>
<gene>
    <name evidence="2" type="ORF">DYU11_26920</name>
</gene>
<keyword evidence="3" id="KW-1185">Reference proteome</keyword>
<accession>A0A418M0Q2</accession>
<proteinExistence type="predicted"/>
<sequence length="104" mass="11617">MKLYTLNLYAIGLVFGAWLLTHLGYRFLPPSWDSAPFYTGLLVYLLAYLVMGWSAIRAVGLAIRGNAPWGKSLLLVAATLVQSYITLFGFLLILAEAYTDYPKH</sequence>
<keyword evidence="1" id="KW-0812">Transmembrane</keyword>
<feature type="transmembrane region" description="Helical" evidence="1">
    <location>
        <begin position="7"/>
        <end position="25"/>
    </location>
</feature>
<reference evidence="2 3" key="1">
    <citation type="submission" date="2018-08" db="EMBL/GenBank/DDBJ databases">
        <title>Fibrisoma montanum sp. nov., isolated from Danxia mountain soil.</title>
        <authorList>
            <person name="Huang Y."/>
        </authorList>
    </citation>
    <scope>NUCLEOTIDE SEQUENCE [LARGE SCALE GENOMIC DNA]</scope>
    <source>
        <strain evidence="2 3">HYT19</strain>
    </source>
</reference>